<organism evidence="2 3">
    <name type="scientific">Ectopseudomonas mendocina</name>
    <name type="common">Pseudomonas mendocina</name>
    <dbReference type="NCBI Taxonomy" id="300"/>
    <lineage>
        <taxon>Bacteria</taxon>
        <taxon>Pseudomonadati</taxon>
        <taxon>Pseudomonadota</taxon>
        <taxon>Gammaproteobacteria</taxon>
        <taxon>Pseudomonadales</taxon>
        <taxon>Pseudomonadaceae</taxon>
        <taxon>Ectopseudomonas</taxon>
    </lineage>
</organism>
<accession>A0A379IUE6</accession>
<feature type="domain" description="Serine aminopeptidase S33" evidence="1">
    <location>
        <begin position="39"/>
        <end position="190"/>
    </location>
</feature>
<dbReference type="AlphaFoldDB" id="A0A379IUE6"/>
<evidence type="ECO:0000313" key="3">
    <source>
        <dbReference type="Proteomes" id="UP000254260"/>
    </source>
</evidence>
<evidence type="ECO:0000313" key="2">
    <source>
        <dbReference type="EMBL" id="SUD39403.1"/>
    </source>
</evidence>
<sequence length="233" mass="25896">MRLVLLPGLNGSSALFAPLLAELGDIECQPLDVPKHGPQDYDALAQKMAERLGNAPFVLLGESFSGPIAYRLAMRKPPGLQGVVFAASFLTAPSAALPLLKCLPISLRLATQPWLLRAMCLGQNASDQILRLIQEEIRDLNKVLIRTRLHTLATLRAPQQRLDLPALHLWPQQDRLVAHKVARQLAHACSDIRQLCLEGPHFILQTQPRRCAQAIRGFMHELENRRVTNPAFP</sequence>
<gene>
    <name evidence="2" type="ORF">NCTC10899_02212</name>
</gene>
<reference evidence="2 3" key="1">
    <citation type="submission" date="2018-06" db="EMBL/GenBank/DDBJ databases">
        <authorList>
            <consortium name="Pathogen Informatics"/>
            <person name="Doyle S."/>
        </authorList>
    </citation>
    <scope>NUCLEOTIDE SEQUENCE [LARGE SCALE GENOMIC DNA]</scope>
    <source>
        <strain evidence="2 3">NCTC10899</strain>
    </source>
</reference>
<name>A0A379IUE6_ECTME</name>
<dbReference type="OrthoDB" id="8561148at2"/>
<dbReference type="Proteomes" id="UP000254260">
    <property type="component" value="Unassembled WGS sequence"/>
</dbReference>
<dbReference type="Gene3D" id="3.40.50.1820">
    <property type="entry name" value="alpha/beta hydrolase"/>
    <property type="match status" value="1"/>
</dbReference>
<dbReference type="EMBL" id="UGUU01000001">
    <property type="protein sequence ID" value="SUD39403.1"/>
    <property type="molecule type" value="Genomic_DNA"/>
</dbReference>
<proteinExistence type="predicted"/>
<dbReference type="InterPro" id="IPR022742">
    <property type="entry name" value="Hydrolase_4"/>
</dbReference>
<protein>
    <submittedName>
        <fullName evidence="2">Putative BioH protein</fullName>
    </submittedName>
</protein>
<dbReference type="InterPro" id="IPR029058">
    <property type="entry name" value="AB_hydrolase_fold"/>
</dbReference>
<dbReference type="RefSeq" id="WP_115291158.1">
    <property type="nucleotide sequence ID" value="NZ_UGUU01000001.1"/>
</dbReference>
<dbReference type="SUPFAM" id="SSF53474">
    <property type="entry name" value="alpha/beta-Hydrolases"/>
    <property type="match status" value="1"/>
</dbReference>
<dbReference type="Pfam" id="PF12146">
    <property type="entry name" value="Hydrolase_4"/>
    <property type="match status" value="1"/>
</dbReference>
<evidence type="ECO:0000259" key="1">
    <source>
        <dbReference type="Pfam" id="PF12146"/>
    </source>
</evidence>